<dbReference type="Pfam" id="PF07247">
    <property type="entry name" value="AATase"/>
    <property type="match status" value="1"/>
</dbReference>
<protein>
    <submittedName>
        <fullName evidence="2">Expressed protein</fullName>
    </submittedName>
</protein>
<dbReference type="EMBL" id="DF238814">
    <property type="protein sequence ID" value="GAC97858.1"/>
    <property type="molecule type" value="Genomic_DNA"/>
</dbReference>
<reference evidence="3" key="1">
    <citation type="journal article" date="2013" name="Genome Announc.">
        <title>Draft genome sequence of the basidiomycetous yeast-like fungus Pseudozyma hubeiensis SY62, which produces an abundant amount of the biosurfactant mannosylerythritol lipids.</title>
        <authorList>
            <person name="Konishi M."/>
            <person name="Hatada Y."/>
            <person name="Horiuchi J."/>
        </authorList>
    </citation>
    <scope>NUCLEOTIDE SEQUENCE [LARGE SCALE GENOMIC DNA]</scope>
    <source>
        <strain evidence="3">SY62</strain>
    </source>
</reference>
<sequence length="546" mass="60867">MSTSSSSRTLSLHERYASARRCVNSASVVCVAAILQLDPAQQEDTIQSFDALRRHLTQRIDHVLEQFPLLGYCVQASRSKTPRWAPVVPAPTSKDILHVGTPMFQQGTKSDTSALLSKAILEEQLALPKTTQLEKGPLWRVQLVPIRTEQGDTSSCLLVLATDHVINDGRGTLNLFQLLLQSSPSSPSHPPTAIAIPPASDKIFSFHPSASYLLGEVWRELILPKLPFPKKLKAKLKGPESWPASSPSLARKRRHSDLEQPEVVRTPKECKPDLELVLVSSPRLISNIKALSKAHLHPKSRKPATIHSIIHTLSLVALYAAISRSHSSDVSQFKLNLGSATPISLREEESPSRKRSKKSPHQPLPVTSGNYVSSFASTYRLSARETFWTFTHRFSTSLSSPRGQRLAKQHMGLLAYIPDFETKPREEEDQVESALGGVSEWDGKYRNGWEKFFGDRASSSAPFDSALTENLSIALSTRPDAFADNQLFQRFKRYLRRLVLDFAAENVTVEKVKSSQESHQEKKRIKLDLTQDITFATLVTYLIASE</sequence>
<evidence type="ECO:0000313" key="2">
    <source>
        <dbReference type="EMBL" id="GAC97858.1"/>
    </source>
</evidence>
<gene>
    <name evidence="2" type="ORF">PHSY_005446</name>
</gene>
<dbReference type="AlphaFoldDB" id="R9P909"/>
<proteinExistence type="predicted"/>
<dbReference type="STRING" id="1305764.R9P909"/>
<dbReference type="InterPro" id="IPR052058">
    <property type="entry name" value="Alcohol_O-acetyltransferase"/>
</dbReference>
<dbReference type="InterPro" id="IPR010828">
    <property type="entry name" value="Atf2/Sli1-like"/>
</dbReference>
<organism evidence="2 3">
    <name type="scientific">Pseudozyma hubeiensis (strain SY62)</name>
    <name type="common">Yeast</name>
    <dbReference type="NCBI Taxonomy" id="1305764"/>
    <lineage>
        <taxon>Eukaryota</taxon>
        <taxon>Fungi</taxon>
        <taxon>Dikarya</taxon>
        <taxon>Basidiomycota</taxon>
        <taxon>Ustilaginomycotina</taxon>
        <taxon>Ustilaginomycetes</taxon>
        <taxon>Ustilaginales</taxon>
        <taxon>Ustilaginaceae</taxon>
        <taxon>Pseudozyma</taxon>
    </lineage>
</organism>
<name>R9P909_PSEHS</name>
<evidence type="ECO:0000313" key="3">
    <source>
        <dbReference type="Proteomes" id="UP000014071"/>
    </source>
</evidence>
<dbReference type="eggNOG" id="ENOG502S6I1">
    <property type="taxonomic scope" value="Eukaryota"/>
</dbReference>
<keyword evidence="3" id="KW-1185">Reference proteome</keyword>
<feature type="region of interest" description="Disordered" evidence="1">
    <location>
        <begin position="344"/>
        <end position="365"/>
    </location>
</feature>
<dbReference type="PANTHER" id="PTHR28037">
    <property type="entry name" value="ALCOHOL O-ACETYLTRANSFERASE 1-RELATED"/>
    <property type="match status" value="1"/>
</dbReference>
<dbReference type="HOGENOM" id="CLU_518729_0_0_1"/>
<evidence type="ECO:0000256" key="1">
    <source>
        <dbReference type="SAM" id="MobiDB-lite"/>
    </source>
</evidence>
<dbReference type="GeneID" id="24110724"/>
<dbReference type="PANTHER" id="PTHR28037:SF1">
    <property type="entry name" value="ALCOHOL O-ACETYLTRANSFERASE 1-RELATED"/>
    <property type="match status" value="1"/>
</dbReference>
<accession>R9P909</accession>
<dbReference type="OrthoDB" id="2150604at2759"/>
<feature type="region of interest" description="Disordered" evidence="1">
    <location>
        <begin position="236"/>
        <end position="266"/>
    </location>
</feature>
<dbReference type="Proteomes" id="UP000014071">
    <property type="component" value="Unassembled WGS sequence"/>
</dbReference>
<dbReference type="RefSeq" id="XP_012191445.1">
    <property type="nucleotide sequence ID" value="XM_012336055.1"/>
</dbReference>